<dbReference type="EMBL" id="JXTB01000029">
    <property type="protein sequence ID" value="PON74383.1"/>
    <property type="molecule type" value="Genomic_DNA"/>
</dbReference>
<sequence length="94" mass="10277">MLVVDSTKGVQSSAQQDSTDLDELGDKKGLVELDAVAQEVHQAVVIHLAEDPDFVQNLVNPFGVLKLYSLVSIESPDSMKEVASVSRQSHGWLW</sequence>
<gene>
    <name evidence="2" type="ORF">PanWU01x14_052150</name>
</gene>
<accession>A0A2P5DM72</accession>
<dbReference type="AlphaFoldDB" id="A0A2P5DM72"/>
<evidence type="ECO:0000313" key="2">
    <source>
        <dbReference type="EMBL" id="PON74383.1"/>
    </source>
</evidence>
<dbReference type="Proteomes" id="UP000237105">
    <property type="component" value="Unassembled WGS sequence"/>
</dbReference>
<protein>
    <submittedName>
        <fullName evidence="2">Uncharacterized protein</fullName>
    </submittedName>
</protein>
<dbReference type="OrthoDB" id="10396154at2759"/>
<feature type="region of interest" description="Disordered" evidence="1">
    <location>
        <begin position="1"/>
        <end position="21"/>
    </location>
</feature>
<organism evidence="2 3">
    <name type="scientific">Parasponia andersonii</name>
    <name type="common">Sponia andersonii</name>
    <dbReference type="NCBI Taxonomy" id="3476"/>
    <lineage>
        <taxon>Eukaryota</taxon>
        <taxon>Viridiplantae</taxon>
        <taxon>Streptophyta</taxon>
        <taxon>Embryophyta</taxon>
        <taxon>Tracheophyta</taxon>
        <taxon>Spermatophyta</taxon>
        <taxon>Magnoliopsida</taxon>
        <taxon>eudicotyledons</taxon>
        <taxon>Gunneridae</taxon>
        <taxon>Pentapetalae</taxon>
        <taxon>rosids</taxon>
        <taxon>fabids</taxon>
        <taxon>Rosales</taxon>
        <taxon>Cannabaceae</taxon>
        <taxon>Parasponia</taxon>
    </lineage>
</organism>
<feature type="compositionally biased region" description="Polar residues" evidence="1">
    <location>
        <begin position="8"/>
        <end position="18"/>
    </location>
</feature>
<name>A0A2P5DM72_PARAD</name>
<comment type="caution">
    <text evidence="2">The sequence shown here is derived from an EMBL/GenBank/DDBJ whole genome shotgun (WGS) entry which is preliminary data.</text>
</comment>
<proteinExistence type="predicted"/>
<evidence type="ECO:0000313" key="3">
    <source>
        <dbReference type="Proteomes" id="UP000237105"/>
    </source>
</evidence>
<reference evidence="3" key="1">
    <citation type="submission" date="2016-06" db="EMBL/GenBank/DDBJ databases">
        <title>Parallel loss of symbiosis genes in relatives of nitrogen-fixing non-legume Parasponia.</title>
        <authorList>
            <person name="Van Velzen R."/>
            <person name="Holmer R."/>
            <person name="Bu F."/>
            <person name="Rutten L."/>
            <person name="Van Zeijl A."/>
            <person name="Liu W."/>
            <person name="Santuari L."/>
            <person name="Cao Q."/>
            <person name="Sharma T."/>
            <person name="Shen D."/>
            <person name="Roswanjaya Y."/>
            <person name="Wardhani T."/>
            <person name="Kalhor M.S."/>
            <person name="Jansen J."/>
            <person name="Van den Hoogen J."/>
            <person name="Gungor B."/>
            <person name="Hartog M."/>
            <person name="Hontelez J."/>
            <person name="Verver J."/>
            <person name="Yang W.-C."/>
            <person name="Schijlen E."/>
            <person name="Repin R."/>
            <person name="Schilthuizen M."/>
            <person name="Schranz E."/>
            <person name="Heidstra R."/>
            <person name="Miyata K."/>
            <person name="Fedorova E."/>
            <person name="Kohlen W."/>
            <person name="Bisseling T."/>
            <person name="Smit S."/>
            <person name="Geurts R."/>
        </authorList>
    </citation>
    <scope>NUCLEOTIDE SEQUENCE [LARGE SCALE GENOMIC DNA]</scope>
    <source>
        <strain evidence="3">cv. WU1-14</strain>
    </source>
</reference>
<evidence type="ECO:0000256" key="1">
    <source>
        <dbReference type="SAM" id="MobiDB-lite"/>
    </source>
</evidence>
<keyword evidence="3" id="KW-1185">Reference proteome</keyword>